<name>A0A7S4LF43_9EUGL</name>
<dbReference type="EMBL" id="HBJA01105573">
    <property type="protein sequence ID" value="CAE0825217.1"/>
    <property type="molecule type" value="Transcribed_RNA"/>
</dbReference>
<organism evidence="1">
    <name type="scientific">Eutreptiella gymnastica</name>
    <dbReference type="NCBI Taxonomy" id="73025"/>
    <lineage>
        <taxon>Eukaryota</taxon>
        <taxon>Discoba</taxon>
        <taxon>Euglenozoa</taxon>
        <taxon>Euglenida</taxon>
        <taxon>Spirocuta</taxon>
        <taxon>Euglenophyceae</taxon>
        <taxon>Eutreptiales</taxon>
        <taxon>Eutreptiaceae</taxon>
        <taxon>Eutreptiella</taxon>
    </lineage>
</organism>
<proteinExistence type="predicted"/>
<sequence>MNVLLFKHAVGHTPAGGHSAAIFFAQRDAASIWQVPRTVARTVQRRWLQIPKPYPTAMSHKRNAKTVDQTQWREDEMFYGKRHKTWLCRWQTNTITHTELFFASQG</sequence>
<reference evidence="1" key="1">
    <citation type="submission" date="2021-01" db="EMBL/GenBank/DDBJ databases">
        <authorList>
            <person name="Corre E."/>
            <person name="Pelletier E."/>
            <person name="Niang G."/>
            <person name="Scheremetjew M."/>
            <person name="Finn R."/>
            <person name="Kale V."/>
            <person name="Holt S."/>
            <person name="Cochrane G."/>
            <person name="Meng A."/>
            <person name="Brown T."/>
            <person name="Cohen L."/>
        </authorList>
    </citation>
    <scope>NUCLEOTIDE SEQUENCE</scope>
    <source>
        <strain evidence="1">CCMP1594</strain>
    </source>
</reference>
<dbReference type="AlphaFoldDB" id="A0A7S4LF43"/>
<gene>
    <name evidence="1" type="ORF">EGYM00163_LOCUS36463</name>
</gene>
<evidence type="ECO:0000313" key="1">
    <source>
        <dbReference type="EMBL" id="CAE0825217.1"/>
    </source>
</evidence>
<protein>
    <submittedName>
        <fullName evidence="1">Uncharacterized protein</fullName>
    </submittedName>
</protein>
<accession>A0A7S4LF43</accession>